<evidence type="ECO:0000313" key="2">
    <source>
        <dbReference type="Proteomes" id="UP000078200"/>
    </source>
</evidence>
<keyword evidence="2" id="KW-1185">Reference proteome</keyword>
<dbReference type="Proteomes" id="UP000078200">
    <property type="component" value="Unassembled WGS sequence"/>
</dbReference>
<dbReference type="EnsemblMetazoa" id="GAUT045013-RA">
    <property type="protein sequence ID" value="GAUT045013-PA"/>
    <property type="gene ID" value="GAUT045013"/>
</dbReference>
<accession>A0A1A9VR97</accession>
<dbReference type="VEuPathDB" id="VectorBase:GAUT045013"/>
<dbReference type="AlphaFoldDB" id="A0A1A9VR97"/>
<proteinExistence type="predicted"/>
<evidence type="ECO:0000313" key="1">
    <source>
        <dbReference type="EnsemblMetazoa" id="GAUT045013-PA"/>
    </source>
</evidence>
<protein>
    <submittedName>
        <fullName evidence="1">Uncharacterized protein</fullName>
    </submittedName>
</protein>
<name>A0A1A9VR97_GLOAU</name>
<reference evidence="1" key="1">
    <citation type="submission" date="2020-05" db="UniProtKB">
        <authorList>
            <consortium name="EnsemblMetazoa"/>
        </authorList>
    </citation>
    <scope>IDENTIFICATION</scope>
    <source>
        <strain evidence="1">TTRI</strain>
    </source>
</reference>
<organism evidence="1 2">
    <name type="scientific">Glossina austeni</name>
    <name type="common">Savannah tsetse fly</name>
    <dbReference type="NCBI Taxonomy" id="7395"/>
    <lineage>
        <taxon>Eukaryota</taxon>
        <taxon>Metazoa</taxon>
        <taxon>Ecdysozoa</taxon>
        <taxon>Arthropoda</taxon>
        <taxon>Hexapoda</taxon>
        <taxon>Insecta</taxon>
        <taxon>Pterygota</taxon>
        <taxon>Neoptera</taxon>
        <taxon>Endopterygota</taxon>
        <taxon>Diptera</taxon>
        <taxon>Brachycera</taxon>
        <taxon>Muscomorpha</taxon>
        <taxon>Hippoboscoidea</taxon>
        <taxon>Glossinidae</taxon>
        <taxon>Glossina</taxon>
    </lineage>
</organism>
<sequence length="108" mass="12761">MALVAEVTTLFHFPILRPYVNNDRKNELKAYSLKGKPRNDEIQLNDKLKEFFNNKDNVRNILKKFQEEDQMKLISSSFAATRKPSVNHCMCATKIYCHQDDDNNRYFT</sequence>